<dbReference type="PANTHER" id="PTHR43357:SF4">
    <property type="entry name" value="INNER MEMBRANE ABC TRANSPORTER PERMEASE PROTEIN YDCV"/>
    <property type="match status" value="1"/>
</dbReference>
<feature type="transmembrane region" description="Helical" evidence="8">
    <location>
        <begin position="268"/>
        <end position="289"/>
    </location>
</feature>
<feature type="transmembrane region" description="Helical" evidence="8">
    <location>
        <begin position="301"/>
        <end position="323"/>
    </location>
</feature>
<reference evidence="10 11" key="1">
    <citation type="submission" date="2019-11" db="EMBL/GenBank/DDBJ databases">
        <authorList>
            <person name="Brisse S."/>
        </authorList>
    </citation>
    <scope>NUCLEOTIDE SEQUENCE [LARGE SCALE GENOMIC DNA]</scope>
    <source>
        <strain evidence="10">FRC0190</strain>
    </source>
</reference>
<name>A0A6I8MFT5_9CORY</name>
<sequence>MRTGLWIFSVVAIAAVAVGIPYAMLLKAAGSGTTSVAPIILSSAIALCATFLAVGIGTVGALAAAQFSRTAVLLLDVILLFQLTIPHFVIGAGWKTIMGRTGIHLCSQCNFSGLGPLLFTFTVAFTPLAYFVQRTALRSVPPDEVDAARVAGLHGWALFRAVYQPRLVLFAPALAVFIFSAALSDPVTPNVMAPRASLAATRVWFQGDQAGTALALTLPVAGAVVVAGLVYARLLRSNPALVELFHFAGDSSGQPHRAVGTQVRAPQAVLCLLGAVAGLFVLVAAYRGFVHGSETPMGNAVVNTVGLAFLMLLCSLLLSAVALGARRSCGLRWGWMGRRSIDAVFALLALSPGAAIGCGLQIASNHPGVHGPWASLSLVLLACLPSSLAMTYFLMVYIGPLMSRSEYMVSLLQGVGPLRAVASIVLPRSTNVVILGFLMVFSNASVLAVPLLWVSSPDTPLLMLRLFTLLDAANYPAALYISMTVSLFIVSLAGAIVVSINGVGLAAFARKQVAPWR</sequence>
<feature type="transmembrane region" description="Helical" evidence="8">
    <location>
        <begin position="35"/>
        <end position="64"/>
    </location>
</feature>
<dbReference type="SUPFAM" id="SSF161098">
    <property type="entry name" value="MetI-like"/>
    <property type="match status" value="2"/>
</dbReference>
<organism evidence="10 11">
    <name type="scientific">Corynebacterium rouxii</name>
    <dbReference type="NCBI Taxonomy" id="2719119"/>
    <lineage>
        <taxon>Bacteria</taxon>
        <taxon>Bacillati</taxon>
        <taxon>Actinomycetota</taxon>
        <taxon>Actinomycetes</taxon>
        <taxon>Mycobacteriales</taxon>
        <taxon>Corynebacteriaceae</taxon>
        <taxon>Corynebacterium</taxon>
    </lineage>
</organism>
<evidence type="ECO:0000256" key="5">
    <source>
        <dbReference type="ARBA" id="ARBA00022692"/>
    </source>
</evidence>
<evidence type="ECO:0000256" key="6">
    <source>
        <dbReference type="ARBA" id="ARBA00022989"/>
    </source>
</evidence>
<dbReference type="PANTHER" id="PTHR43357">
    <property type="entry name" value="INNER MEMBRANE ABC TRANSPORTER PERMEASE PROTEIN YDCV"/>
    <property type="match status" value="1"/>
</dbReference>
<dbReference type="GO" id="GO:0005886">
    <property type="term" value="C:plasma membrane"/>
    <property type="evidence" value="ECO:0007669"/>
    <property type="project" value="UniProtKB-SubCell"/>
</dbReference>
<dbReference type="Proteomes" id="UP000423525">
    <property type="component" value="Chromosome"/>
</dbReference>
<evidence type="ECO:0000259" key="9">
    <source>
        <dbReference type="PROSITE" id="PS50928"/>
    </source>
</evidence>
<evidence type="ECO:0000256" key="8">
    <source>
        <dbReference type="RuleBase" id="RU363032"/>
    </source>
</evidence>
<dbReference type="Gene3D" id="1.10.3720.10">
    <property type="entry name" value="MetI-like"/>
    <property type="match status" value="2"/>
</dbReference>
<dbReference type="CDD" id="cd06261">
    <property type="entry name" value="TM_PBP2"/>
    <property type="match status" value="1"/>
</dbReference>
<comment type="similarity">
    <text evidence="8">Belongs to the binding-protein-dependent transport system permease family.</text>
</comment>
<comment type="subcellular location">
    <subcellularLocation>
        <location evidence="1">Cell inner membrane</location>
        <topology evidence="1">Multi-pass membrane protein</topology>
    </subcellularLocation>
    <subcellularLocation>
        <location evidence="8">Cell membrane</location>
        <topology evidence="8">Multi-pass membrane protein</topology>
    </subcellularLocation>
</comment>
<dbReference type="AlphaFoldDB" id="A0A6I8MFT5"/>
<dbReference type="EMBL" id="LR738855">
    <property type="protein sequence ID" value="VZH84249.1"/>
    <property type="molecule type" value="Genomic_DNA"/>
</dbReference>
<feature type="transmembrane region" description="Helical" evidence="8">
    <location>
        <begin position="71"/>
        <end position="94"/>
    </location>
</feature>
<dbReference type="PROSITE" id="PS50928">
    <property type="entry name" value="ABC_TM1"/>
    <property type="match status" value="1"/>
</dbReference>
<evidence type="ECO:0000256" key="2">
    <source>
        <dbReference type="ARBA" id="ARBA00022448"/>
    </source>
</evidence>
<dbReference type="GO" id="GO:0055085">
    <property type="term" value="P:transmembrane transport"/>
    <property type="evidence" value="ECO:0007669"/>
    <property type="project" value="InterPro"/>
</dbReference>
<evidence type="ECO:0000256" key="4">
    <source>
        <dbReference type="ARBA" id="ARBA00022519"/>
    </source>
</evidence>
<feature type="transmembrane region" description="Helical" evidence="8">
    <location>
        <begin position="344"/>
        <end position="363"/>
    </location>
</feature>
<feature type="domain" description="ABC transmembrane type-1" evidence="9">
    <location>
        <begin position="39"/>
        <end position="231"/>
    </location>
</feature>
<dbReference type="InterPro" id="IPR000515">
    <property type="entry name" value="MetI-like"/>
</dbReference>
<feature type="transmembrane region" description="Helical" evidence="8">
    <location>
        <begin position="487"/>
        <end position="509"/>
    </location>
</feature>
<keyword evidence="7 8" id="KW-0472">Membrane</keyword>
<evidence type="ECO:0000256" key="1">
    <source>
        <dbReference type="ARBA" id="ARBA00004429"/>
    </source>
</evidence>
<evidence type="ECO:0000256" key="3">
    <source>
        <dbReference type="ARBA" id="ARBA00022475"/>
    </source>
</evidence>
<evidence type="ECO:0000313" key="11">
    <source>
        <dbReference type="Proteomes" id="UP000423525"/>
    </source>
</evidence>
<evidence type="ECO:0000313" key="10">
    <source>
        <dbReference type="EMBL" id="VZH84249.1"/>
    </source>
</evidence>
<dbReference type="RefSeq" id="WP_155871340.1">
    <property type="nucleotide sequence ID" value="NZ_CP168248.1"/>
</dbReference>
<keyword evidence="3" id="KW-1003">Cell membrane</keyword>
<keyword evidence="5 8" id="KW-0812">Transmembrane</keyword>
<feature type="transmembrane region" description="Helical" evidence="8">
    <location>
        <begin position="167"/>
        <end position="184"/>
    </location>
</feature>
<keyword evidence="6 8" id="KW-1133">Transmembrane helix</keyword>
<proteinExistence type="inferred from homology"/>
<dbReference type="InterPro" id="IPR035906">
    <property type="entry name" value="MetI-like_sf"/>
</dbReference>
<protein>
    <submittedName>
        <fullName evidence="10">Transporter</fullName>
    </submittedName>
</protein>
<keyword evidence="2 8" id="KW-0813">Transport</keyword>
<dbReference type="KEGG" id="crf:FRC0190_00281"/>
<evidence type="ECO:0000256" key="7">
    <source>
        <dbReference type="ARBA" id="ARBA00023136"/>
    </source>
</evidence>
<gene>
    <name evidence="10" type="ORF">FRC0190_00281</name>
</gene>
<feature type="transmembrane region" description="Helical" evidence="8">
    <location>
        <begin position="213"/>
        <end position="232"/>
    </location>
</feature>
<dbReference type="Pfam" id="PF00528">
    <property type="entry name" value="BPD_transp_1"/>
    <property type="match status" value="1"/>
</dbReference>
<feature type="transmembrane region" description="Helical" evidence="8">
    <location>
        <begin position="432"/>
        <end position="454"/>
    </location>
</feature>
<feature type="transmembrane region" description="Helical" evidence="8">
    <location>
        <begin position="375"/>
        <end position="395"/>
    </location>
</feature>
<keyword evidence="4" id="KW-0997">Cell inner membrane</keyword>
<feature type="transmembrane region" description="Helical" evidence="8">
    <location>
        <begin position="114"/>
        <end position="132"/>
    </location>
</feature>
<accession>A0A6I8MFT5</accession>